<dbReference type="AlphaFoldDB" id="A0A2I0JLI9"/>
<reference evidence="2 3" key="1">
    <citation type="submission" date="2017-11" db="EMBL/GenBank/DDBJ databases">
        <title>De-novo sequencing of pomegranate (Punica granatum L.) genome.</title>
        <authorList>
            <person name="Akparov Z."/>
            <person name="Amiraslanov A."/>
            <person name="Hajiyeva S."/>
            <person name="Abbasov M."/>
            <person name="Kaur K."/>
            <person name="Hamwieh A."/>
            <person name="Solovyev V."/>
            <person name="Salamov A."/>
            <person name="Braich B."/>
            <person name="Kosarev P."/>
            <person name="Mahmoud A."/>
            <person name="Hajiyev E."/>
            <person name="Babayeva S."/>
            <person name="Izzatullayeva V."/>
            <person name="Mammadov A."/>
            <person name="Mammadov A."/>
            <person name="Sharifova S."/>
            <person name="Ojaghi J."/>
            <person name="Eynullazada K."/>
            <person name="Bayramov B."/>
            <person name="Abdulazimova A."/>
            <person name="Shahmuradov I."/>
        </authorList>
    </citation>
    <scope>NUCLEOTIDE SEQUENCE [LARGE SCALE GENOMIC DNA]</scope>
    <source>
        <strain evidence="3">cv. AG2017</strain>
        <tissue evidence="2">Leaf</tissue>
    </source>
</reference>
<feature type="region of interest" description="Disordered" evidence="1">
    <location>
        <begin position="97"/>
        <end position="132"/>
    </location>
</feature>
<protein>
    <submittedName>
        <fullName evidence="2">Uncharacterized protein</fullName>
    </submittedName>
</protein>
<keyword evidence="3" id="KW-1185">Reference proteome</keyword>
<comment type="caution">
    <text evidence="2">The sequence shown here is derived from an EMBL/GenBank/DDBJ whole genome shotgun (WGS) entry which is preliminary data.</text>
</comment>
<evidence type="ECO:0000313" key="2">
    <source>
        <dbReference type="EMBL" id="PKI57154.1"/>
    </source>
</evidence>
<dbReference type="EMBL" id="PGOL01001531">
    <property type="protein sequence ID" value="PKI57154.1"/>
    <property type="molecule type" value="Genomic_DNA"/>
</dbReference>
<organism evidence="2 3">
    <name type="scientific">Punica granatum</name>
    <name type="common">Pomegranate</name>
    <dbReference type="NCBI Taxonomy" id="22663"/>
    <lineage>
        <taxon>Eukaryota</taxon>
        <taxon>Viridiplantae</taxon>
        <taxon>Streptophyta</taxon>
        <taxon>Embryophyta</taxon>
        <taxon>Tracheophyta</taxon>
        <taxon>Spermatophyta</taxon>
        <taxon>Magnoliopsida</taxon>
        <taxon>eudicotyledons</taxon>
        <taxon>Gunneridae</taxon>
        <taxon>Pentapetalae</taxon>
        <taxon>rosids</taxon>
        <taxon>malvids</taxon>
        <taxon>Myrtales</taxon>
        <taxon>Lythraceae</taxon>
        <taxon>Punica</taxon>
    </lineage>
</organism>
<evidence type="ECO:0000313" key="3">
    <source>
        <dbReference type="Proteomes" id="UP000233551"/>
    </source>
</evidence>
<evidence type="ECO:0000256" key="1">
    <source>
        <dbReference type="SAM" id="MobiDB-lite"/>
    </source>
</evidence>
<dbReference type="Proteomes" id="UP000233551">
    <property type="component" value="Unassembled WGS sequence"/>
</dbReference>
<feature type="non-terminal residue" evidence="2">
    <location>
        <position position="1"/>
    </location>
</feature>
<gene>
    <name evidence="2" type="ORF">CRG98_022444</name>
</gene>
<feature type="region of interest" description="Disordered" evidence="1">
    <location>
        <begin position="34"/>
        <end position="53"/>
    </location>
</feature>
<sequence length="132" mass="14514">ICIAVIFGENENHYVDNVIVKNFDCIRQTKPHIVKSNPKDLKPGPTNKAQPDPCIGLSMLTSRSKDASKEGVGACHWPLASRSSSWATPNAANELDRRIGGWHRAPTSLESLGSREREARDEVDEHDQRAGG</sequence>
<proteinExistence type="predicted"/>
<accession>A0A2I0JLI9</accession>
<name>A0A2I0JLI9_PUNGR</name>